<dbReference type="RefSeq" id="WP_089682264.1">
    <property type="nucleotide sequence ID" value="NZ_FNES01000001.1"/>
</dbReference>
<evidence type="ECO:0000256" key="1">
    <source>
        <dbReference type="SAM" id="MobiDB-lite"/>
    </source>
</evidence>
<accession>A0A1G8N7B6</accession>
<dbReference type="SUPFAM" id="SSF52833">
    <property type="entry name" value="Thioredoxin-like"/>
    <property type="match status" value="1"/>
</dbReference>
<dbReference type="CDD" id="cd02969">
    <property type="entry name" value="PRX_like1"/>
    <property type="match status" value="1"/>
</dbReference>
<dbReference type="AlphaFoldDB" id="A0A1G8N7B6"/>
<gene>
    <name evidence="3" type="ORF">SAMN04487954_101248</name>
</gene>
<organism evidence="3 4">
    <name type="scientific">Billgrantia gudaonensis</name>
    <dbReference type="NCBI Taxonomy" id="376427"/>
    <lineage>
        <taxon>Bacteria</taxon>
        <taxon>Pseudomonadati</taxon>
        <taxon>Pseudomonadota</taxon>
        <taxon>Gammaproteobacteria</taxon>
        <taxon>Oceanospirillales</taxon>
        <taxon>Halomonadaceae</taxon>
        <taxon>Billgrantia</taxon>
    </lineage>
</organism>
<reference evidence="3 4" key="1">
    <citation type="submission" date="2016-10" db="EMBL/GenBank/DDBJ databases">
        <authorList>
            <person name="de Groot N.N."/>
        </authorList>
    </citation>
    <scope>NUCLEOTIDE SEQUENCE [LARGE SCALE GENOMIC DNA]</scope>
    <source>
        <strain evidence="3 4">CGMCC 1.6133</strain>
    </source>
</reference>
<proteinExistence type="predicted"/>
<dbReference type="STRING" id="376427.SAMN04487954_101248"/>
<feature type="region of interest" description="Disordered" evidence="1">
    <location>
        <begin position="162"/>
        <end position="183"/>
    </location>
</feature>
<name>A0A1G8N7B6_9GAMM</name>
<dbReference type="PANTHER" id="PTHR43640">
    <property type="entry name" value="OS07G0260300 PROTEIN"/>
    <property type="match status" value="1"/>
</dbReference>
<dbReference type="InterPro" id="IPR013766">
    <property type="entry name" value="Thioredoxin_domain"/>
</dbReference>
<dbReference type="Pfam" id="PF00578">
    <property type="entry name" value="AhpC-TSA"/>
    <property type="match status" value="1"/>
</dbReference>
<dbReference type="GO" id="GO:0016491">
    <property type="term" value="F:oxidoreductase activity"/>
    <property type="evidence" value="ECO:0007669"/>
    <property type="project" value="InterPro"/>
</dbReference>
<dbReference type="EMBL" id="FNES01000001">
    <property type="protein sequence ID" value="SDI76189.1"/>
    <property type="molecule type" value="Genomic_DNA"/>
</dbReference>
<dbReference type="InterPro" id="IPR000866">
    <property type="entry name" value="AhpC/TSA"/>
</dbReference>
<evidence type="ECO:0000313" key="3">
    <source>
        <dbReference type="EMBL" id="SDI76189.1"/>
    </source>
</evidence>
<dbReference type="OrthoDB" id="9809746at2"/>
<keyword evidence="4" id="KW-1185">Reference proteome</keyword>
<evidence type="ECO:0000313" key="4">
    <source>
        <dbReference type="Proteomes" id="UP000198525"/>
    </source>
</evidence>
<dbReference type="InterPro" id="IPR036249">
    <property type="entry name" value="Thioredoxin-like_sf"/>
</dbReference>
<dbReference type="PANTHER" id="PTHR43640:SF1">
    <property type="entry name" value="THIOREDOXIN-DEPENDENT PEROXIREDOXIN"/>
    <property type="match status" value="1"/>
</dbReference>
<protein>
    <submittedName>
        <fullName evidence="3">Peroxiredoxin</fullName>
    </submittedName>
</protein>
<dbReference type="Proteomes" id="UP000198525">
    <property type="component" value="Unassembled WGS sequence"/>
</dbReference>
<dbReference type="InterPro" id="IPR047262">
    <property type="entry name" value="PRX-like1"/>
</dbReference>
<evidence type="ECO:0000259" key="2">
    <source>
        <dbReference type="PROSITE" id="PS51352"/>
    </source>
</evidence>
<dbReference type="PROSITE" id="PS51352">
    <property type="entry name" value="THIOREDOXIN_2"/>
    <property type="match status" value="1"/>
</dbReference>
<sequence length="183" mass="20320">MSLTPSTMIELGSSLPTFRLRDPEGREVGSDDFSGQPLLVVFMCNHCPFVKHVADALAEFAREYQAKGLGVVGINSNDYASHPDDSPERMREEIERRGYTFPYLVDENQDVARAFEAACTPDFFLFDADHRLAYRGQFDDSRPSKPTPVTGADLRAAADAVLAGEAPNNDQKPSMGCNIKWRE</sequence>
<dbReference type="Gene3D" id="3.40.30.10">
    <property type="entry name" value="Glutaredoxin"/>
    <property type="match status" value="1"/>
</dbReference>
<dbReference type="GO" id="GO:0016209">
    <property type="term" value="F:antioxidant activity"/>
    <property type="evidence" value="ECO:0007669"/>
    <property type="project" value="InterPro"/>
</dbReference>
<feature type="domain" description="Thioredoxin" evidence="2">
    <location>
        <begin position="9"/>
        <end position="163"/>
    </location>
</feature>